<dbReference type="GO" id="GO:0004888">
    <property type="term" value="F:transmembrane signaling receptor activity"/>
    <property type="evidence" value="ECO:0007669"/>
    <property type="project" value="InterPro"/>
</dbReference>
<dbReference type="CDD" id="cd06225">
    <property type="entry name" value="HAMP"/>
    <property type="match status" value="1"/>
</dbReference>
<feature type="domain" description="HAMP" evidence="8">
    <location>
        <begin position="215"/>
        <end position="267"/>
    </location>
</feature>
<keyword evidence="6" id="KW-0812">Transmembrane</keyword>
<dbReference type="EMBL" id="FSRM01000001">
    <property type="protein sequence ID" value="SIO08581.1"/>
    <property type="molecule type" value="Genomic_DNA"/>
</dbReference>
<dbReference type="Gene3D" id="1.10.287.950">
    <property type="entry name" value="Methyl-accepting chemotaxis protein"/>
    <property type="match status" value="1"/>
</dbReference>
<dbReference type="Pfam" id="PF00015">
    <property type="entry name" value="MCPsignal"/>
    <property type="match status" value="1"/>
</dbReference>
<dbReference type="PRINTS" id="PR00260">
    <property type="entry name" value="CHEMTRNSDUCR"/>
</dbReference>
<feature type="transmembrane region" description="Helical" evidence="6">
    <location>
        <begin position="193"/>
        <end position="213"/>
    </location>
</feature>
<evidence type="ECO:0000259" key="7">
    <source>
        <dbReference type="PROSITE" id="PS50111"/>
    </source>
</evidence>
<dbReference type="InterPro" id="IPR024478">
    <property type="entry name" value="HlyB_4HB_MCP"/>
</dbReference>
<dbReference type="SUPFAM" id="SSF58104">
    <property type="entry name" value="Methyl-accepting chemotaxis protein (MCP) signaling domain"/>
    <property type="match status" value="1"/>
</dbReference>
<dbReference type="SMART" id="SM00304">
    <property type="entry name" value="HAMP"/>
    <property type="match status" value="1"/>
</dbReference>
<dbReference type="RefSeq" id="WP_074264533.1">
    <property type="nucleotide sequence ID" value="NZ_FSRM01000001.1"/>
</dbReference>
<evidence type="ECO:0000256" key="6">
    <source>
        <dbReference type="SAM" id="Phobius"/>
    </source>
</evidence>
<keyword evidence="4" id="KW-0807">Transducer</keyword>
<organism evidence="9 10">
    <name type="scientific">Paraburkholderia phenazinium</name>
    <dbReference type="NCBI Taxonomy" id="60549"/>
    <lineage>
        <taxon>Bacteria</taxon>
        <taxon>Pseudomonadati</taxon>
        <taxon>Pseudomonadota</taxon>
        <taxon>Betaproteobacteria</taxon>
        <taxon>Burkholderiales</taxon>
        <taxon>Burkholderiaceae</taxon>
        <taxon>Paraburkholderia</taxon>
    </lineage>
</organism>
<reference evidence="9 10" key="1">
    <citation type="submission" date="2016-11" db="EMBL/GenBank/DDBJ databases">
        <authorList>
            <person name="Jaros S."/>
            <person name="Januszkiewicz K."/>
            <person name="Wedrychowicz H."/>
        </authorList>
    </citation>
    <scope>NUCLEOTIDE SEQUENCE [LARGE SCALE GENOMIC DNA]</scope>
    <source>
        <strain evidence="9 10">GAS86</strain>
    </source>
</reference>
<dbReference type="InterPro" id="IPR004090">
    <property type="entry name" value="Chemotax_Me-accpt_rcpt"/>
</dbReference>
<dbReference type="AlphaFoldDB" id="A0A1N6GM28"/>
<evidence type="ECO:0000256" key="3">
    <source>
        <dbReference type="ARBA" id="ARBA00029447"/>
    </source>
</evidence>
<protein>
    <submittedName>
        <fullName evidence="9">Methyl-accepting chemotaxis protein</fullName>
    </submittedName>
</protein>
<dbReference type="FunFam" id="1.10.287.950:FF:000001">
    <property type="entry name" value="Methyl-accepting chemotaxis sensory transducer"/>
    <property type="match status" value="1"/>
</dbReference>
<dbReference type="SMART" id="SM00283">
    <property type="entry name" value="MA"/>
    <property type="match status" value="1"/>
</dbReference>
<accession>A0A1N6GM28</accession>
<proteinExistence type="inferred from homology"/>
<evidence type="ECO:0000313" key="10">
    <source>
        <dbReference type="Proteomes" id="UP000184693"/>
    </source>
</evidence>
<gene>
    <name evidence="9" type="ORF">SAMN05444168_2514</name>
</gene>
<dbReference type="GO" id="GO:0006935">
    <property type="term" value="P:chemotaxis"/>
    <property type="evidence" value="ECO:0007669"/>
    <property type="project" value="InterPro"/>
</dbReference>
<dbReference type="Pfam" id="PF12729">
    <property type="entry name" value="4HB_MCP_1"/>
    <property type="match status" value="1"/>
</dbReference>
<keyword evidence="6" id="KW-0472">Membrane</keyword>
<dbReference type="Proteomes" id="UP000184693">
    <property type="component" value="Unassembled WGS sequence"/>
</dbReference>
<dbReference type="OrthoDB" id="8997805at2"/>
<sequence>MKAIGHLRIGVRLGIGFGATLALLCLVGALGLAQASRIYDGTQELATDLLPSVQRLGDIRALADEVRQASLSYLIATSSAERQSQRSKHDAALKELSQVWPQYEAVVGSAEELQLSNQIKAAWTSYLALDKRLNEFSDSGDEHFSDARSFAGGESSSAFSKVTALIAQDIALNSQGASDSSEQAADAFHNASLFTGALTGIAILLSLVIAFVITRSITVPIGSSVKIAQTVAQGDLTSQIEVSGKDETSQLLRALKHMNERLAELVGQVRSGSDSIATGAAQIAAGNADLSQRTEEQAASLEETAASMEELASTVRQNTESARQGNALAANASDIAQRGGDVMGRVIGTMQTISESSARVTDIIAVIEGIAFQTNILALNASVEAARAGDQGRGFAVVAAEVRTLAQRSAHAAKEIKELITHSVERVKAGSNLVNEAGATMDEVVRAVKRVSDLMGEITAASLEQDAGIEQVNIAVAQMDQVTQQNAALVEEASAAAQSVSAQSSTLREVVSIFRLGAEPAVNSASLA</sequence>
<dbReference type="PANTHER" id="PTHR43531">
    <property type="entry name" value="PROTEIN ICFG"/>
    <property type="match status" value="1"/>
</dbReference>
<dbReference type="GO" id="GO:0005886">
    <property type="term" value="C:plasma membrane"/>
    <property type="evidence" value="ECO:0007669"/>
    <property type="project" value="TreeGrafter"/>
</dbReference>
<dbReference type="PANTHER" id="PTHR43531:SF14">
    <property type="entry name" value="METHYL-ACCEPTING CHEMOTAXIS PROTEIN I-RELATED"/>
    <property type="match status" value="1"/>
</dbReference>
<dbReference type="InterPro" id="IPR003660">
    <property type="entry name" value="HAMP_dom"/>
</dbReference>
<comment type="subcellular location">
    <subcellularLocation>
        <location evidence="1">Membrane</location>
    </subcellularLocation>
</comment>
<dbReference type="GO" id="GO:0007165">
    <property type="term" value="P:signal transduction"/>
    <property type="evidence" value="ECO:0007669"/>
    <property type="project" value="UniProtKB-KW"/>
</dbReference>
<evidence type="ECO:0000256" key="1">
    <source>
        <dbReference type="ARBA" id="ARBA00004370"/>
    </source>
</evidence>
<evidence type="ECO:0000256" key="2">
    <source>
        <dbReference type="ARBA" id="ARBA00022481"/>
    </source>
</evidence>
<feature type="domain" description="Methyl-accepting transducer" evidence="7">
    <location>
        <begin position="272"/>
        <end position="501"/>
    </location>
</feature>
<dbReference type="InterPro" id="IPR051310">
    <property type="entry name" value="MCP_chemotaxis"/>
</dbReference>
<dbReference type="InterPro" id="IPR004089">
    <property type="entry name" value="MCPsignal_dom"/>
</dbReference>
<dbReference type="CDD" id="cd11386">
    <property type="entry name" value="MCP_signal"/>
    <property type="match status" value="1"/>
</dbReference>
<evidence type="ECO:0000256" key="4">
    <source>
        <dbReference type="PROSITE-ProRule" id="PRU00284"/>
    </source>
</evidence>
<keyword evidence="5" id="KW-0175">Coiled coil</keyword>
<evidence type="ECO:0000313" key="9">
    <source>
        <dbReference type="EMBL" id="SIO08581.1"/>
    </source>
</evidence>
<keyword evidence="6" id="KW-1133">Transmembrane helix</keyword>
<evidence type="ECO:0000256" key="5">
    <source>
        <dbReference type="SAM" id="Coils"/>
    </source>
</evidence>
<feature type="coiled-coil region" evidence="5">
    <location>
        <begin position="291"/>
        <end position="318"/>
    </location>
</feature>
<dbReference type="Pfam" id="PF00672">
    <property type="entry name" value="HAMP"/>
    <property type="match status" value="1"/>
</dbReference>
<dbReference type="PROSITE" id="PS50111">
    <property type="entry name" value="CHEMOTAXIS_TRANSDUC_2"/>
    <property type="match status" value="1"/>
</dbReference>
<keyword evidence="2" id="KW-0488">Methylation</keyword>
<dbReference type="PROSITE" id="PS50885">
    <property type="entry name" value="HAMP"/>
    <property type="match status" value="1"/>
</dbReference>
<evidence type="ECO:0000259" key="8">
    <source>
        <dbReference type="PROSITE" id="PS50885"/>
    </source>
</evidence>
<name>A0A1N6GM28_9BURK</name>
<comment type="similarity">
    <text evidence="3">Belongs to the methyl-accepting chemotaxis (MCP) protein family.</text>
</comment>